<dbReference type="RefSeq" id="WP_098006795.1">
    <property type="nucleotide sequence ID" value="NZ_NVMX01000132.1"/>
</dbReference>
<dbReference type="AlphaFoldDB" id="A0A9X6ST69"/>
<accession>A0A9X6ST69</accession>
<evidence type="ECO:0000313" key="7">
    <source>
        <dbReference type="EMBL" id="PDZ94691.1"/>
    </source>
</evidence>
<dbReference type="InterPro" id="IPR016185">
    <property type="entry name" value="PreATP-grasp_dom_sf"/>
</dbReference>
<name>A0A9X6ST69_BACCE</name>
<evidence type="ECO:0000313" key="8">
    <source>
        <dbReference type="Proteomes" id="UP000219922"/>
    </source>
</evidence>
<evidence type="ECO:0000256" key="2">
    <source>
        <dbReference type="ARBA" id="ARBA00022723"/>
    </source>
</evidence>
<evidence type="ECO:0000256" key="1">
    <source>
        <dbReference type="ARBA" id="ARBA00022598"/>
    </source>
</evidence>
<dbReference type="Pfam" id="PF03738">
    <property type="entry name" value="GSP_synth"/>
    <property type="match status" value="1"/>
</dbReference>
<keyword evidence="1" id="KW-0436">Ligase</keyword>
<feature type="domain" description="Glutathionylspermidine synthase pre-ATP-grasp-like" evidence="6">
    <location>
        <begin position="19"/>
        <end position="408"/>
    </location>
</feature>
<dbReference type="EMBL" id="NVMX01000132">
    <property type="protein sequence ID" value="PDZ94691.1"/>
    <property type="molecule type" value="Genomic_DNA"/>
</dbReference>
<comment type="caution">
    <text evidence="7">The sequence shown here is derived from an EMBL/GenBank/DDBJ whole genome shotgun (WGS) entry which is preliminary data.</text>
</comment>
<dbReference type="SUPFAM" id="SSF52440">
    <property type="entry name" value="PreATP-grasp domain"/>
    <property type="match status" value="1"/>
</dbReference>
<dbReference type="Proteomes" id="UP000219922">
    <property type="component" value="Unassembled WGS sequence"/>
</dbReference>
<keyword evidence="3" id="KW-0547">Nucleotide-binding</keyword>
<proteinExistence type="predicted"/>
<dbReference type="SUPFAM" id="SSF56059">
    <property type="entry name" value="Glutathione synthetase ATP-binding domain-like"/>
    <property type="match status" value="1"/>
</dbReference>
<evidence type="ECO:0000256" key="4">
    <source>
        <dbReference type="ARBA" id="ARBA00022840"/>
    </source>
</evidence>
<reference evidence="7 8" key="1">
    <citation type="submission" date="2017-09" db="EMBL/GenBank/DDBJ databases">
        <title>Large-scale bioinformatics analysis of Bacillus genomes uncovers conserved roles of natural products in bacterial physiology.</title>
        <authorList>
            <consortium name="Agbiome Team Llc"/>
            <person name="Bleich R.M."/>
            <person name="Grubbs K.J."/>
            <person name="Santa Maria K.C."/>
            <person name="Allen S.E."/>
            <person name="Farag S."/>
            <person name="Shank E.A."/>
            <person name="Bowers A."/>
        </authorList>
    </citation>
    <scope>NUCLEOTIDE SEQUENCE [LARGE SCALE GENOMIC DNA]</scope>
    <source>
        <strain evidence="7 8">AFS092789</strain>
    </source>
</reference>
<keyword evidence="4" id="KW-0067">ATP-binding</keyword>
<dbReference type="GO" id="GO:0046872">
    <property type="term" value="F:metal ion binding"/>
    <property type="evidence" value="ECO:0007669"/>
    <property type="project" value="UniProtKB-KW"/>
</dbReference>
<protein>
    <submittedName>
        <fullName evidence="7">Glutathionylspermidine synthase</fullName>
    </submittedName>
</protein>
<keyword evidence="2" id="KW-0479">Metal-binding</keyword>
<dbReference type="GO" id="GO:0016874">
    <property type="term" value="F:ligase activity"/>
    <property type="evidence" value="ECO:0007669"/>
    <property type="project" value="UniProtKB-KW"/>
</dbReference>
<dbReference type="GO" id="GO:0005524">
    <property type="term" value="F:ATP binding"/>
    <property type="evidence" value="ECO:0007669"/>
    <property type="project" value="UniProtKB-KW"/>
</dbReference>
<dbReference type="Gene3D" id="3.30.1490.330">
    <property type="match status" value="1"/>
</dbReference>
<evidence type="ECO:0000259" key="6">
    <source>
        <dbReference type="Pfam" id="PF03738"/>
    </source>
</evidence>
<keyword evidence="5" id="KW-0460">Magnesium</keyword>
<evidence type="ECO:0000256" key="5">
    <source>
        <dbReference type="ARBA" id="ARBA00022842"/>
    </source>
</evidence>
<gene>
    <name evidence="7" type="ORF">CON36_32410</name>
</gene>
<dbReference type="InterPro" id="IPR005494">
    <property type="entry name" value="GSPS_pre-ATP-grasp-like_dom"/>
</dbReference>
<evidence type="ECO:0000256" key="3">
    <source>
        <dbReference type="ARBA" id="ARBA00022741"/>
    </source>
</evidence>
<organism evidence="7 8">
    <name type="scientific">Bacillus cereus</name>
    <dbReference type="NCBI Taxonomy" id="1396"/>
    <lineage>
        <taxon>Bacteria</taxon>
        <taxon>Bacillati</taxon>
        <taxon>Bacillota</taxon>
        <taxon>Bacilli</taxon>
        <taxon>Bacillales</taxon>
        <taxon>Bacillaceae</taxon>
        <taxon>Bacillus</taxon>
        <taxon>Bacillus cereus group</taxon>
    </lineage>
</organism>
<sequence>MNAQKSKRENFYGKIPNYWANMYGQEYSLYDVYRISEEEETRIKTATEKIAQVFFKICGLLRNVDDETLMQMGFPRETLKFIKLKTIRAESVISRLDLVKVKDTYCVMEINSDTPTFIKELFHINGLVCDEFNLVNPNEKEEERLGKEIRTAIEEAYSKLEKRNFPNIVFTSHDENEEDKYTVKYLQEIAGVPSKYVPLEELRIIEGEGLIDPDGDIIDVLYRQTFPIESLILDKDPDTGSKVGLQLLELVQENKLAFINPPSAFLLQTKAVQAVIWGLHEENSDFFTEEEHQWIHTHFLPTYLEEETFLQNRVPYIKKPCFGREGDTIEIYDDKGSKIVEDPNKSYTDYLAVYQKYVELPKTSFRTENGTLDGHIMVGCFLLNGKPSAFGYRVGNRITDNLSYFLPVGIENIV</sequence>